<gene>
    <name evidence="7" type="ORF">HJC23_006772</name>
</gene>
<evidence type="ECO:0000313" key="8">
    <source>
        <dbReference type="Proteomes" id="UP001516023"/>
    </source>
</evidence>
<dbReference type="GO" id="GO:0003677">
    <property type="term" value="F:DNA binding"/>
    <property type="evidence" value="ECO:0007669"/>
    <property type="project" value="UniProtKB-KW"/>
</dbReference>
<dbReference type="SUPFAM" id="SSF46785">
    <property type="entry name" value="Winged helix' DNA-binding domain"/>
    <property type="match status" value="1"/>
</dbReference>
<dbReference type="Gene3D" id="1.10.10.10">
    <property type="entry name" value="Winged helix-like DNA-binding domain superfamily/Winged helix DNA-binding domain"/>
    <property type="match status" value="1"/>
</dbReference>
<dbReference type="InterPro" id="IPR000232">
    <property type="entry name" value="HSF_DNA-bd"/>
</dbReference>
<dbReference type="PRINTS" id="PR00056">
    <property type="entry name" value="HSFDOMAIN"/>
</dbReference>
<dbReference type="SMART" id="SM00415">
    <property type="entry name" value="HSF"/>
    <property type="match status" value="1"/>
</dbReference>
<keyword evidence="3" id="KW-0539">Nucleus</keyword>
<feature type="compositionally biased region" description="Low complexity" evidence="5">
    <location>
        <begin position="13"/>
        <end position="28"/>
    </location>
</feature>
<dbReference type="FunFam" id="1.10.10.10:FF:000479">
    <property type="entry name" value="Predicted protein"/>
    <property type="match status" value="1"/>
</dbReference>
<dbReference type="EMBL" id="JABMIG020000518">
    <property type="protein sequence ID" value="KAL3775995.1"/>
    <property type="molecule type" value="Genomic_DNA"/>
</dbReference>
<name>A0ABD3NQC5_9STRA</name>
<evidence type="ECO:0000259" key="6">
    <source>
        <dbReference type="SMART" id="SM00415"/>
    </source>
</evidence>
<evidence type="ECO:0000256" key="5">
    <source>
        <dbReference type="SAM" id="MobiDB-lite"/>
    </source>
</evidence>
<reference evidence="7 8" key="1">
    <citation type="journal article" date="2020" name="G3 (Bethesda)">
        <title>Improved Reference Genome for Cyclotella cryptica CCMP332, a Model for Cell Wall Morphogenesis, Salinity Adaptation, and Lipid Production in Diatoms (Bacillariophyta).</title>
        <authorList>
            <person name="Roberts W.R."/>
            <person name="Downey K.M."/>
            <person name="Ruck E.C."/>
            <person name="Traller J.C."/>
            <person name="Alverson A.J."/>
        </authorList>
    </citation>
    <scope>NUCLEOTIDE SEQUENCE [LARGE SCALE GENOMIC DNA]</scope>
    <source>
        <strain evidence="7 8">CCMP332</strain>
    </source>
</reference>
<evidence type="ECO:0000256" key="1">
    <source>
        <dbReference type="ARBA" id="ARBA00004123"/>
    </source>
</evidence>
<protein>
    <recommendedName>
        <fullName evidence="6">HSF-type DNA-binding domain-containing protein</fullName>
    </recommendedName>
</protein>
<feature type="domain" description="HSF-type DNA-binding" evidence="6">
    <location>
        <begin position="134"/>
        <end position="229"/>
    </location>
</feature>
<comment type="similarity">
    <text evidence="4">Belongs to the HSF family.</text>
</comment>
<evidence type="ECO:0000313" key="7">
    <source>
        <dbReference type="EMBL" id="KAL3775995.1"/>
    </source>
</evidence>
<keyword evidence="2" id="KW-0238">DNA-binding</keyword>
<evidence type="ECO:0000256" key="4">
    <source>
        <dbReference type="RuleBase" id="RU004020"/>
    </source>
</evidence>
<keyword evidence="8" id="KW-1185">Reference proteome</keyword>
<feature type="region of interest" description="Disordered" evidence="5">
    <location>
        <begin position="1"/>
        <end position="74"/>
    </location>
</feature>
<feature type="compositionally biased region" description="Polar residues" evidence="5">
    <location>
        <begin position="1"/>
        <end position="12"/>
    </location>
</feature>
<dbReference type="PANTHER" id="PTHR10015:SF206">
    <property type="entry name" value="HSF-TYPE DNA-BINDING DOMAIN-CONTAINING PROTEIN"/>
    <property type="match status" value="1"/>
</dbReference>
<dbReference type="PANTHER" id="PTHR10015">
    <property type="entry name" value="HEAT SHOCK TRANSCRIPTION FACTOR"/>
    <property type="match status" value="1"/>
</dbReference>
<comment type="subcellular location">
    <subcellularLocation>
        <location evidence="1">Nucleus</location>
    </subcellularLocation>
</comment>
<dbReference type="Proteomes" id="UP001516023">
    <property type="component" value="Unassembled WGS sequence"/>
</dbReference>
<comment type="caution">
    <text evidence="7">The sequence shown here is derived from an EMBL/GenBank/DDBJ whole genome shotgun (WGS) entry which is preliminary data.</text>
</comment>
<dbReference type="InterPro" id="IPR036388">
    <property type="entry name" value="WH-like_DNA-bd_sf"/>
</dbReference>
<dbReference type="GO" id="GO:0005634">
    <property type="term" value="C:nucleus"/>
    <property type="evidence" value="ECO:0007669"/>
    <property type="project" value="UniProtKB-SubCell"/>
</dbReference>
<dbReference type="AlphaFoldDB" id="A0ABD3NQC5"/>
<accession>A0ABD3NQC5</accession>
<evidence type="ECO:0000256" key="3">
    <source>
        <dbReference type="ARBA" id="ARBA00023242"/>
    </source>
</evidence>
<dbReference type="Pfam" id="PF00447">
    <property type="entry name" value="HSF_DNA-bind"/>
    <property type="match status" value="1"/>
</dbReference>
<dbReference type="InterPro" id="IPR036390">
    <property type="entry name" value="WH_DNA-bd_sf"/>
</dbReference>
<proteinExistence type="inferred from homology"/>
<evidence type="ECO:0000256" key="2">
    <source>
        <dbReference type="ARBA" id="ARBA00023125"/>
    </source>
</evidence>
<organism evidence="7 8">
    <name type="scientific">Cyclotella cryptica</name>
    <dbReference type="NCBI Taxonomy" id="29204"/>
    <lineage>
        <taxon>Eukaryota</taxon>
        <taxon>Sar</taxon>
        <taxon>Stramenopiles</taxon>
        <taxon>Ochrophyta</taxon>
        <taxon>Bacillariophyta</taxon>
        <taxon>Coscinodiscophyceae</taxon>
        <taxon>Thalassiosirophycidae</taxon>
        <taxon>Stephanodiscales</taxon>
        <taxon>Stephanodiscaceae</taxon>
        <taxon>Cyclotella</taxon>
    </lineage>
</organism>
<sequence length="508" mass="56357">MSTPDKTLENQQAACATSNNRTAATSTRLSDTNDAGAADRAEEGSKRKRGNEFFDTCSDNNFAPTSPKPKARTKIEPKNATEKEVFSAMHQQELNPTNLAHNKLVLRPAPYFYYTNHSLEADTDPLTPITVPGHVPCFPAKMHAILSNPELHDIIAWDEHGRSFRILKTRQFECDVLPRYFEHSKLSSFVRQANGWGFRRFSQGHDRNSYYNEYFLRSMPWLVKKMRRPKTGEKKSQNPDHEPDLHAISREFPVPLRPTCREIQVVLHTIEKGPRARMPVHWGAEALPPAASPHASILTLTNKDPKPADLLRSQAIAQAQMIPQPVAVLNRQTAATRMQANLRDMVSAINVVQHPLATSAVPITTGNSGSHAPTMNLAMLNHFQNLNNSGVENGFAAGFRAGAHYHNNYLREMFSGPFTQEASYPLAPPLFAGAMPLTPVAMQQAAANEYIRLSQLQSMGLVGMEESGNVGHCNRNNARSLLTLEKIKAYQNGSFDPSTSQPPGGHSK</sequence>